<sequence>MGPLPHLPTELIAGIVTQLHNIEDFLALRSTSRRLYRVLTQNTTPRITLDLLAVSAPTFCSPHPHFLVAALARQISEWTLADYDVRVPLLQAAFRGGIDSLFEFCLDHAPRGLSLDEIRRFYELRFAVMNPLTDAIDRMAGPQWYQTEDFWAGGVSEPSTLYTEPSRSAMQILIYGELFGPSFDYFLDKSAWDSGLSPTFSSRSFTSTLPLSTSDFMPSDGEINRTPPVFKIADRLEFVKYCIPDWLCHSWGDFLVEPVGPYRLRRRQPGTSSIPADQQALRHVLTCRRWRRMWRDGMAKVNKDDFSPPLPASRKRRRTSIIEILTSSVMEPPSPTINSPVEPKAHHWADHFSYVGDENRSDMPNLSAENWRQKLYRDALVFQGIEGMQLVTLPAHKISDSVLQKARWIRQKIAELDEPIEMTPFGRLTPMLVSSAPDLSQELWLGKRGTWRESVNM</sequence>
<comment type="caution">
    <text evidence="1">The sequence shown here is derived from an EMBL/GenBank/DDBJ whole genome shotgun (WGS) entry which is preliminary data.</text>
</comment>
<name>A0AAD4Q1V6_9EURO</name>
<proteinExistence type="predicted"/>
<accession>A0AAD4Q1V6</accession>
<dbReference type="Proteomes" id="UP001201262">
    <property type="component" value="Unassembled WGS sequence"/>
</dbReference>
<evidence type="ECO:0008006" key="3">
    <source>
        <dbReference type="Google" id="ProtNLM"/>
    </source>
</evidence>
<evidence type="ECO:0000313" key="1">
    <source>
        <dbReference type="EMBL" id="KAH8698910.1"/>
    </source>
</evidence>
<dbReference type="AlphaFoldDB" id="A0AAD4Q1V6"/>
<protein>
    <recommendedName>
        <fullName evidence="3">F-box domain-containing protein</fullName>
    </recommendedName>
</protein>
<dbReference type="GeneID" id="70250577"/>
<keyword evidence="2" id="KW-1185">Reference proteome</keyword>
<reference evidence="1" key="1">
    <citation type="submission" date="2021-12" db="EMBL/GenBank/DDBJ databases">
        <title>Convergent genome expansion in fungi linked to evolution of root-endophyte symbiosis.</title>
        <authorList>
            <consortium name="DOE Joint Genome Institute"/>
            <person name="Ke Y.-H."/>
            <person name="Bonito G."/>
            <person name="Liao H.-L."/>
            <person name="Looney B."/>
            <person name="Rojas-Flechas A."/>
            <person name="Nash J."/>
            <person name="Hameed K."/>
            <person name="Schadt C."/>
            <person name="Martin F."/>
            <person name="Crous P.W."/>
            <person name="Miettinen O."/>
            <person name="Magnuson J.K."/>
            <person name="Labbe J."/>
            <person name="Jacobson D."/>
            <person name="Doktycz M.J."/>
            <person name="Veneault-Fourrey C."/>
            <person name="Kuo A."/>
            <person name="Mondo S."/>
            <person name="Calhoun S."/>
            <person name="Riley R."/>
            <person name="Ohm R."/>
            <person name="LaButti K."/>
            <person name="Andreopoulos B."/>
            <person name="Pangilinan J."/>
            <person name="Nolan M."/>
            <person name="Tritt A."/>
            <person name="Clum A."/>
            <person name="Lipzen A."/>
            <person name="Daum C."/>
            <person name="Barry K."/>
            <person name="Grigoriev I.V."/>
            <person name="Vilgalys R."/>
        </authorList>
    </citation>
    <scope>NUCLEOTIDE SEQUENCE</scope>
    <source>
        <strain evidence="1">PMI_201</strain>
    </source>
</reference>
<evidence type="ECO:0000313" key="2">
    <source>
        <dbReference type="Proteomes" id="UP001201262"/>
    </source>
</evidence>
<gene>
    <name evidence="1" type="ORF">BGW36DRAFT_426593</name>
</gene>
<organism evidence="1 2">
    <name type="scientific">Talaromyces proteolyticus</name>
    <dbReference type="NCBI Taxonomy" id="1131652"/>
    <lineage>
        <taxon>Eukaryota</taxon>
        <taxon>Fungi</taxon>
        <taxon>Dikarya</taxon>
        <taxon>Ascomycota</taxon>
        <taxon>Pezizomycotina</taxon>
        <taxon>Eurotiomycetes</taxon>
        <taxon>Eurotiomycetidae</taxon>
        <taxon>Eurotiales</taxon>
        <taxon>Trichocomaceae</taxon>
        <taxon>Talaromyces</taxon>
        <taxon>Talaromyces sect. Bacilispori</taxon>
    </lineage>
</organism>
<dbReference type="RefSeq" id="XP_046073374.1">
    <property type="nucleotide sequence ID" value="XM_046220290.1"/>
</dbReference>
<dbReference type="EMBL" id="JAJTJA010000005">
    <property type="protein sequence ID" value="KAH8698910.1"/>
    <property type="molecule type" value="Genomic_DNA"/>
</dbReference>